<dbReference type="Proteomes" id="UP001301769">
    <property type="component" value="Unassembled WGS sequence"/>
</dbReference>
<feature type="region of interest" description="Disordered" evidence="2">
    <location>
        <begin position="590"/>
        <end position="741"/>
    </location>
</feature>
<feature type="region of interest" description="Disordered" evidence="2">
    <location>
        <begin position="371"/>
        <end position="449"/>
    </location>
</feature>
<dbReference type="PROSITE" id="PS50102">
    <property type="entry name" value="RRM"/>
    <property type="match status" value="2"/>
</dbReference>
<evidence type="ECO:0000256" key="2">
    <source>
        <dbReference type="SAM" id="MobiDB-lite"/>
    </source>
</evidence>
<dbReference type="InterPro" id="IPR035979">
    <property type="entry name" value="RBD_domain_sf"/>
</dbReference>
<sequence>MPTSSARPTIRPSRSVTFKDETETISAEAASTLSPTKTIGERRLARRAATIGADVVHPTPAPLTFTAPQSNVFGHQQTGDVDAQGLYPPTACVFVANLPEPEDDLALEAAVTRAFCAFGTVFVKIRRDNNNMPFAFCQYTKDEDAVRAMEDGKGTMILGRPCRTEMVKANRSFIIYKRNRMIITVDEAREVMENYGALSACERLDEQARKTMKLPPSVLVEYAKFDPTRDAVVMTRQNLGYAVEPYDARKRAQVTRSTGDEAFLKQYDTDRRSVYVAGLPSDIEQDEVARYFGAAGEVVSVEIIRRTSEGGKALSRVKKLSGKAVNQPNSPLGKDRVFAFVEFTRLDVPDIAIAKLDNTKICDDDENSTLRVQRKEVKPPRTPKRVQSMNQLETRVVDRNRLASPRSHGSLNAQEMPGGGYHGTSVPAQAGAQAPETPRSHQMHPPGATQAISPLAFRHHGGAPSPMHPGMMYYGLPPAYSPPGYDGQHMQGGPGVFGGNVPSTPPGFSSGMNPFYAGGSFWPTANLYAMPDQNGGMTYGYLTTYNTSPTHGVPPTSGLESPVRSSGMGQLGSGFGHAGFGHPGFGHPVSSTGHQGSMMGQSGAGIVQPGFGHPVSSSSHQGSNIGQSGTDIGQPGFGYPVSSTSYQGSTMGQSGAGIGHPSHPGSGPAHLGSGLGPSGSGIGTGHPGRRPGSAANLAGHPGGRRPSHSGDRIGSHANDMARPDNKLGRPGSRTNQSESDK</sequence>
<feature type="domain" description="RRM" evidence="3">
    <location>
        <begin position="272"/>
        <end position="377"/>
    </location>
</feature>
<comment type="caution">
    <text evidence="4">The sequence shown here is derived from an EMBL/GenBank/DDBJ whole genome shotgun (WGS) entry which is preliminary data.</text>
</comment>
<feature type="compositionally biased region" description="Polar residues" evidence="2">
    <location>
        <begin position="732"/>
        <end position="741"/>
    </location>
</feature>
<organism evidence="4 5">
    <name type="scientific">Rhypophila decipiens</name>
    <dbReference type="NCBI Taxonomy" id="261697"/>
    <lineage>
        <taxon>Eukaryota</taxon>
        <taxon>Fungi</taxon>
        <taxon>Dikarya</taxon>
        <taxon>Ascomycota</taxon>
        <taxon>Pezizomycotina</taxon>
        <taxon>Sordariomycetes</taxon>
        <taxon>Sordariomycetidae</taxon>
        <taxon>Sordariales</taxon>
        <taxon>Naviculisporaceae</taxon>
        <taxon>Rhypophila</taxon>
    </lineage>
</organism>
<dbReference type="CDD" id="cd00590">
    <property type="entry name" value="RRM_SF"/>
    <property type="match status" value="1"/>
</dbReference>
<dbReference type="EMBL" id="MU858140">
    <property type="protein sequence ID" value="KAK4211811.1"/>
    <property type="molecule type" value="Genomic_DNA"/>
</dbReference>
<evidence type="ECO:0000313" key="5">
    <source>
        <dbReference type="Proteomes" id="UP001301769"/>
    </source>
</evidence>
<dbReference type="FunFam" id="3.30.70.330:FF:000736">
    <property type="entry name" value="Polyadenylate-binding protein, putative"/>
    <property type="match status" value="1"/>
</dbReference>
<proteinExistence type="predicted"/>
<dbReference type="SMART" id="SM00360">
    <property type="entry name" value="RRM"/>
    <property type="match status" value="2"/>
</dbReference>
<dbReference type="InterPro" id="IPR000504">
    <property type="entry name" value="RRM_dom"/>
</dbReference>
<dbReference type="PANTHER" id="PTHR15241:SF304">
    <property type="entry name" value="RRM DOMAIN-CONTAINING PROTEIN"/>
    <property type="match status" value="1"/>
</dbReference>
<gene>
    <name evidence="4" type="ORF">QBC37DRAFT_205779</name>
</gene>
<feature type="compositionally biased region" description="Gly residues" evidence="2">
    <location>
        <begin position="673"/>
        <end position="686"/>
    </location>
</feature>
<feature type="compositionally biased region" description="Polar residues" evidence="2">
    <location>
        <begin position="615"/>
        <end position="631"/>
    </location>
</feature>
<evidence type="ECO:0000259" key="3">
    <source>
        <dbReference type="PROSITE" id="PS50102"/>
    </source>
</evidence>
<keyword evidence="5" id="KW-1185">Reference proteome</keyword>
<keyword evidence="1" id="KW-0694">RNA-binding</keyword>
<dbReference type="InterPro" id="IPR012677">
    <property type="entry name" value="Nucleotide-bd_a/b_plait_sf"/>
</dbReference>
<dbReference type="PANTHER" id="PTHR15241">
    <property type="entry name" value="TRANSFORMER-2-RELATED"/>
    <property type="match status" value="1"/>
</dbReference>
<feature type="compositionally biased region" description="Polar residues" evidence="2">
    <location>
        <begin position="641"/>
        <end position="653"/>
    </location>
</feature>
<feature type="compositionally biased region" description="Polar residues" evidence="2">
    <location>
        <begin position="590"/>
        <end position="600"/>
    </location>
</feature>
<dbReference type="SUPFAM" id="SSF54928">
    <property type="entry name" value="RNA-binding domain, RBD"/>
    <property type="match status" value="2"/>
</dbReference>
<feature type="domain" description="RRM" evidence="3">
    <location>
        <begin position="91"/>
        <end position="169"/>
    </location>
</feature>
<reference evidence="4" key="1">
    <citation type="journal article" date="2023" name="Mol. Phylogenet. Evol.">
        <title>Genome-scale phylogeny and comparative genomics of the fungal order Sordariales.</title>
        <authorList>
            <person name="Hensen N."/>
            <person name="Bonometti L."/>
            <person name="Westerberg I."/>
            <person name="Brannstrom I.O."/>
            <person name="Guillou S."/>
            <person name="Cros-Aarteil S."/>
            <person name="Calhoun S."/>
            <person name="Haridas S."/>
            <person name="Kuo A."/>
            <person name="Mondo S."/>
            <person name="Pangilinan J."/>
            <person name="Riley R."/>
            <person name="LaButti K."/>
            <person name="Andreopoulos B."/>
            <person name="Lipzen A."/>
            <person name="Chen C."/>
            <person name="Yan M."/>
            <person name="Daum C."/>
            <person name="Ng V."/>
            <person name="Clum A."/>
            <person name="Steindorff A."/>
            <person name="Ohm R.A."/>
            <person name="Martin F."/>
            <person name="Silar P."/>
            <person name="Natvig D.O."/>
            <person name="Lalanne C."/>
            <person name="Gautier V."/>
            <person name="Ament-Velasquez S.L."/>
            <person name="Kruys A."/>
            <person name="Hutchinson M.I."/>
            <person name="Powell A.J."/>
            <person name="Barry K."/>
            <person name="Miller A.N."/>
            <person name="Grigoriev I.V."/>
            <person name="Debuchy R."/>
            <person name="Gladieux P."/>
            <person name="Hiltunen Thoren M."/>
            <person name="Johannesson H."/>
        </authorList>
    </citation>
    <scope>NUCLEOTIDE SEQUENCE</scope>
    <source>
        <strain evidence="4">PSN293</strain>
    </source>
</reference>
<evidence type="ECO:0000313" key="4">
    <source>
        <dbReference type="EMBL" id="KAK4211811.1"/>
    </source>
</evidence>
<dbReference type="AlphaFoldDB" id="A0AAN6Y408"/>
<name>A0AAN6Y408_9PEZI</name>
<accession>A0AAN6Y408</accession>
<reference evidence="4" key="2">
    <citation type="submission" date="2023-05" db="EMBL/GenBank/DDBJ databases">
        <authorList>
            <consortium name="Lawrence Berkeley National Laboratory"/>
            <person name="Steindorff A."/>
            <person name="Hensen N."/>
            <person name="Bonometti L."/>
            <person name="Westerberg I."/>
            <person name="Brannstrom I.O."/>
            <person name="Guillou S."/>
            <person name="Cros-Aarteil S."/>
            <person name="Calhoun S."/>
            <person name="Haridas S."/>
            <person name="Kuo A."/>
            <person name="Mondo S."/>
            <person name="Pangilinan J."/>
            <person name="Riley R."/>
            <person name="Labutti K."/>
            <person name="Andreopoulos B."/>
            <person name="Lipzen A."/>
            <person name="Chen C."/>
            <person name="Yanf M."/>
            <person name="Daum C."/>
            <person name="Ng V."/>
            <person name="Clum A."/>
            <person name="Ohm R."/>
            <person name="Martin F."/>
            <person name="Silar P."/>
            <person name="Natvig D."/>
            <person name="Lalanne C."/>
            <person name="Gautier V."/>
            <person name="Ament-Velasquez S.L."/>
            <person name="Kruys A."/>
            <person name="Hutchinson M.I."/>
            <person name="Powell A.J."/>
            <person name="Barry K."/>
            <person name="Miller A.N."/>
            <person name="Grigoriev I.V."/>
            <person name="Debuchy R."/>
            <person name="Gladieux P."/>
            <person name="Thoren M.H."/>
            <person name="Johannesson H."/>
        </authorList>
    </citation>
    <scope>NUCLEOTIDE SEQUENCE</scope>
    <source>
        <strain evidence="4">PSN293</strain>
    </source>
</reference>
<feature type="compositionally biased region" description="Low complexity" evidence="2">
    <location>
        <begin position="659"/>
        <end position="672"/>
    </location>
</feature>
<dbReference type="GO" id="GO:0003723">
    <property type="term" value="F:RNA binding"/>
    <property type="evidence" value="ECO:0007669"/>
    <property type="project" value="UniProtKB-UniRule"/>
</dbReference>
<dbReference type="Gene3D" id="3.30.70.330">
    <property type="match status" value="2"/>
</dbReference>
<dbReference type="Pfam" id="PF00076">
    <property type="entry name" value="RRM_1"/>
    <property type="match status" value="1"/>
</dbReference>
<protein>
    <recommendedName>
        <fullName evidence="3">RRM domain-containing protein</fullName>
    </recommendedName>
</protein>
<feature type="compositionally biased region" description="Basic and acidic residues" evidence="2">
    <location>
        <begin position="708"/>
        <end position="727"/>
    </location>
</feature>
<evidence type="ECO:0000256" key="1">
    <source>
        <dbReference type="PROSITE-ProRule" id="PRU00176"/>
    </source>
</evidence>